<protein>
    <recommendedName>
        <fullName evidence="2">Aminoglycoside phosphotransferase domain-containing protein</fullName>
    </recommendedName>
</protein>
<gene>
    <name evidence="1" type="ORF">ENK44_12110</name>
</gene>
<reference evidence="1" key="1">
    <citation type="journal article" date="2020" name="mSystems">
        <title>Genome- and Community-Level Interaction Insights into Carbon Utilization and Element Cycling Functions of Hydrothermarchaeota in Hydrothermal Sediment.</title>
        <authorList>
            <person name="Zhou Z."/>
            <person name="Liu Y."/>
            <person name="Xu W."/>
            <person name="Pan J."/>
            <person name="Luo Z.H."/>
            <person name="Li M."/>
        </authorList>
    </citation>
    <scope>NUCLEOTIDE SEQUENCE [LARGE SCALE GENOMIC DNA]</scope>
    <source>
        <strain evidence="1">HyVt-577</strain>
    </source>
</reference>
<sequence length="303" mass="35409">MQINQNLLSQFEKQLNPLYLERSSIPAEVLGYGEISSIFRLKQPEAVAFKRLPIFNSTSDAETYLANYKEYCSLLGQAGITLPEDSGVIVQAPRRPAALYIAQKLLEPDHFAHKLIHSLPQNELETLLENVITEIQKIWRFNKEHTPDIELSIDGQLSNWALVDGNLLYVDTGTPMYRKAGQEQLDPEPLLKSAPAFLRWILRLFFLDDVMNRYYDERLVYIDLAANLYKEQRPDLIPLTVRIINRHISDGLAPVSEKEVEKYYKEDKLIWTLFLSFRRIDRWITTRLLRKRYEFILPGKIKR</sequence>
<accession>A0A7V4U243</accession>
<evidence type="ECO:0000313" key="1">
    <source>
        <dbReference type="EMBL" id="HGY56444.1"/>
    </source>
</evidence>
<proteinExistence type="predicted"/>
<name>A0A7V4U243_CALAY</name>
<evidence type="ECO:0008006" key="2">
    <source>
        <dbReference type="Google" id="ProtNLM"/>
    </source>
</evidence>
<organism evidence="1">
    <name type="scientific">Caldithrix abyssi</name>
    <dbReference type="NCBI Taxonomy" id="187145"/>
    <lineage>
        <taxon>Bacteria</taxon>
        <taxon>Pseudomonadati</taxon>
        <taxon>Calditrichota</taxon>
        <taxon>Calditrichia</taxon>
        <taxon>Calditrichales</taxon>
        <taxon>Calditrichaceae</taxon>
        <taxon>Caldithrix</taxon>
    </lineage>
</organism>
<dbReference type="InterPro" id="IPR045780">
    <property type="entry name" value="DUF6206"/>
</dbReference>
<dbReference type="EMBL" id="DRQG01000112">
    <property type="protein sequence ID" value="HGY56444.1"/>
    <property type="molecule type" value="Genomic_DNA"/>
</dbReference>
<dbReference type="Pfam" id="PF19709">
    <property type="entry name" value="DUF6206"/>
    <property type="match status" value="1"/>
</dbReference>
<dbReference type="AlphaFoldDB" id="A0A7V4U243"/>
<dbReference type="Proteomes" id="UP000885779">
    <property type="component" value="Unassembled WGS sequence"/>
</dbReference>
<comment type="caution">
    <text evidence="1">The sequence shown here is derived from an EMBL/GenBank/DDBJ whole genome shotgun (WGS) entry which is preliminary data.</text>
</comment>